<gene>
    <name evidence="3" type="ORF">GRI97_11905</name>
</gene>
<comment type="caution">
    <text evidence="3">The sequence shown here is derived from an EMBL/GenBank/DDBJ whole genome shotgun (WGS) entry which is preliminary data.</text>
</comment>
<dbReference type="RefSeq" id="WP_161391393.1">
    <property type="nucleotide sequence ID" value="NZ_JBHSCP010000001.1"/>
</dbReference>
<protein>
    <submittedName>
        <fullName evidence="3">Thioredoxin domain-containing protein</fullName>
    </submittedName>
</protein>
<feature type="chain" id="PRO_5026114253" evidence="1">
    <location>
        <begin position="21"/>
        <end position="248"/>
    </location>
</feature>
<dbReference type="Gene3D" id="3.40.30.10">
    <property type="entry name" value="Glutaredoxin"/>
    <property type="match status" value="1"/>
</dbReference>
<dbReference type="InterPro" id="IPR036249">
    <property type="entry name" value="Thioredoxin-like_sf"/>
</dbReference>
<dbReference type="EMBL" id="WTYJ01000002">
    <property type="protein sequence ID" value="MXO99694.1"/>
    <property type="molecule type" value="Genomic_DNA"/>
</dbReference>
<keyword evidence="1" id="KW-0732">Signal</keyword>
<feature type="domain" description="Thioredoxin-like fold" evidence="2">
    <location>
        <begin position="58"/>
        <end position="233"/>
    </location>
</feature>
<organism evidence="3 4">
    <name type="scientific">Croceibacterium xixiisoli</name>
    <dbReference type="NCBI Taxonomy" id="1476466"/>
    <lineage>
        <taxon>Bacteria</taxon>
        <taxon>Pseudomonadati</taxon>
        <taxon>Pseudomonadota</taxon>
        <taxon>Alphaproteobacteria</taxon>
        <taxon>Sphingomonadales</taxon>
        <taxon>Erythrobacteraceae</taxon>
        <taxon>Croceibacterium</taxon>
    </lineage>
</organism>
<evidence type="ECO:0000313" key="3">
    <source>
        <dbReference type="EMBL" id="MXO99694.1"/>
    </source>
</evidence>
<reference evidence="3 4" key="1">
    <citation type="submission" date="2019-12" db="EMBL/GenBank/DDBJ databases">
        <title>Genomic-based taxomic classification of the family Erythrobacteraceae.</title>
        <authorList>
            <person name="Xu L."/>
        </authorList>
    </citation>
    <scope>NUCLEOTIDE SEQUENCE [LARGE SCALE GENOMIC DNA]</scope>
    <source>
        <strain evidence="3 4">S36</strain>
    </source>
</reference>
<feature type="signal peptide" evidence="1">
    <location>
        <begin position="1"/>
        <end position="20"/>
    </location>
</feature>
<dbReference type="OrthoDB" id="8478320at2"/>
<sequence length="248" mass="26190">MTQLTFRRLALLAAAPLALAACDSKPETPGELPQGEAIAAIPAPAGTAWTDKVTVSPENGFVLGNPDAPVKLVEYASHTCSHCAQFSNEAHEPLAKYVDTGVVSYELRNLFLNPYDLVIARLVRCAPPEAAHPLSVQVWADLEQIFAGFNANQAALQQASTLPPAQRLQAMGEASGLVDFFAARGISRDQAMQCLADQPKAEALVQASQKQATDLGVTGTPTFFLNGARVDGAVWSVIEPALKAAGAR</sequence>
<dbReference type="Proteomes" id="UP000469430">
    <property type="component" value="Unassembled WGS sequence"/>
</dbReference>
<accession>A0A6I4TUR6</accession>
<name>A0A6I4TUR6_9SPHN</name>
<dbReference type="AlphaFoldDB" id="A0A6I4TUR6"/>
<keyword evidence="4" id="KW-1185">Reference proteome</keyword>
<dbReference type="Pfam" id="PF13462">
    <property type="entry name" value="Thioredoxin_4"/>
    <property type="match status" value="1"/>
</dbReference>
<dbReference type="SUPFAM" id="SSF52833">
    <property type="entry name" value="Thioredoxin-like"/>
    <property type="match status" value="1"/>
</dbReference>
<dbReference type="InterPro" id="IPR012336">
    <property type="entry name" value="Thioredoxin-like_fold"/>
</dbReference>
<dbReference type="Gene3D" id="1.10.40.110">
    <property type="match status" value="1"/>
</dbReference>
<evidence type="ECO:0000256" key="1">
    <source>
        <dbReference type="SAM" id="SignalP"/>
    </source>
</evidence>
<evidence type="ECO:0000313" key="4">
    <source>
        <dbReference type="Proteomes" id="UP000469430"/>
    </source>
</evidence>
<evidence type="ECO:0000259" key="2">
    <source>
        <dbReference type="Pfam" id="PF13462"/>
    </source>
</evidence>
<dbReference type="PROSITE" id="PS51257">
    <property type="entry name" value="PROKAR_LIPOPROTEIN"/>
    <property type="match status" value="1"/>
</dbReference>
<proteinExistence type="predicted"/>